<evidence type="ECO:0000313" key="3">
    <source>
        <dbReference type="Proteomes" id="UP000004508"/>
    </source>
</evidence>
<dbReference type="Proteomes" id="UP000004508">
    <property type="component" value="Unassembled WGS sequence"/>
</dbReference>
<dbReference type="AlphaFoldDB" id="D6U047"/>
<reference evidence="2 3" key="1">
    <citation type="journal article" date="2011" name="Stand. Genomic Sci.">
        <title>Non-contiguous finished genome sequence and contextual data of the filamentous soil bacterium Ktedonobacter racemifer type strain (SOSP1-21).</title>
        <authorList>
            <person name="Chang Y.J."/>
            <person name="Land M."/>
            <person name="Hauser L."/>
            <person name="Chertkov O."/>
            <person name="Del Rio T.G."/>
            <person name="Nolan M."/>
            <person name="Copeland A."/>
            <person name="Tice H."/>
            <person name="Cheng J.F."/>
            <person name="Lucas S."/>
            <person name="Han C."/>
            <person name="Goodwin L."/>
            <person name="Pitluck S."/>
            <person name="Ivanova N."/>
            <person name="Ovchinikova G."/>
            <person name="Pati A."/>
            <person name="Chen A."/>
            <person name="Palaniappan K."/>
            <person name="Mavromatis K."/>
            <person name="Liolios K."/>
            <person name="Brettin T."/>
            <person name="Fiebig A."/>
            <person name="Rohde M."/>
            <person name="Abt B."/>
            <person name="Goker M."/>
            <person name="Detter J.C."/>
            <person name="Woyke T."/>
            <person name="Bristow J."/>
            <person name="Eisen J.A."/>
            <person name="Markowitz V."/>
            <person name="Hugenholtz P."/>
            <person name="Kyrpides N.C."/>
            <person name="Klenk H.P."/>
            <person name="Lapidus A."/>
        </authorList>
    </citation>
    <scope>NUCLEOTIDE SEQUENCE [LARGE SCALE GENOMIC DNA]</scope>
    <source>
        <strain evidence="3">DSM 44963</strain>
    </source>
</reference>
<comment type="caution">
    <text evidence="2">The sequence shown here is derived from an EMBL/GenBank/DDBJ whole genome shotgun (WGS) entry which is preliminary data.</text>
</comment>
<dbReference type="InParanoid" id="D6U047"/>
<keyword evidence="3" id="KW-1185">Reference proteome</keyword>
<name>D6U047_KTERA</name>
<protein>
    <submittedName>
        <fullName evidence="2">Uncharacterized protein</fullName>
    </submittedName>
</protein>
<organism evidence="2 3">
    <name type="scientific">Ktedonobacter racemifer DSM 44963</name>
    <dbReference type="NCBI Taxonomy" id="485913"/>
    <lineage>
        <taxon>Bacteria</taxon>
        <taxon>Bacillati</taxon>
        <taxon>Chloroflexota</taxon>
        <taxon>Ktedonobacteria</taxon>
        <taxon>Ktedonobacterales</taxon>
        <taxon>Ktedonobacteraceae</taxon>
        <taxon>Ktedonobacter</taxon>
    </lineage>
</organism>
<accession>D6U047</accession>
<sequence length="85" mass="9194">MGTRNAKKLFKKLQEIGEPCARKRASTVRRGEVGKGLSGDTTCNDTGRSKEDSSASPAPYPTIKLVVFPTIILVGKRYQAPYPPG</sequence>
<evidence type="ECO:0000313" key="2">
    <source>
        <dbReference type="EMBL" id="EFH82187.1"/>
    </source>
</evidence>
<gene>
    <name evidence="2" type="ORF">Krac_2974</name>
</gene>
<evidence type="ECO:0000256" key="1">
    <source>
        <dbReference type="SAM" id="MobiDB-lite"/>
    </source>
</evidence>
<feature type="region of interest" description="Disordered" evidence="1">
    <location>
        <begin position="27"/>
        <end position="59"/>
    </location>
</feature>
<dbReference type="EMBL" id="ADVG01000004">
    <property type="protein sequence ID" value="EFH82187.1"/>
    <property type="molecule type" value="Genomic_DNA"/>
</dbReference>
<proteinExistence type="predicted"/>